<reference evidence="15" key="1">
    <citation type="submission" date="2020-11" db="EMBL/GenBank/DDBJ databases">
        <authorList>
            <person name="Tran Van P."/>
        </authorList>
    </citation>
    <scope>NUCLEOTIDE SEQUENCE</scope>
</reference>
<dbReference type="GO" id="GO:0019843">
    <property type="term" value="F:rRNA binding"/>
    <property type="evidence" value="ECO:0007669"/>
    <property type="project" value="UniProtKB-KW"/>
</dbReference>
<dbReference type="Pfam" id="PF03587">
    <property type="entry name" value="EMG1"/>
    <property type="match status" value="1"/>
</dbReference>
<comment type="catalytic activity">
    <reaction evidence="11">
        <text>a pseudouridine in rRNA + S-adenosyl-L-methionine = an N(1)-methylpseudouridine in rRNA + S-adenosyl-L-homocysteine + H(+)</text>
        <dbReference type="Rhea" id="RHEA:46696"/>
        <dbReference type="Rhea" id="RHEA-COMP:11634"/>
        <dbReference type="Rhea" id="RHEA-COMP:13933"/>
        <dbReference type="ChEBI" id="CHEBI:15378"/>
        <dbReference type="ChEBI" id="CHEBI:57856"/>
        <dbReference type="ChEBI" id="CHEBI:59789"/>
        <dbReference type="ChEBI" id="CHEBI:65314"/>
        <dbReference type="ChEBI" id="CHEBI:74890"/>
    </reaction>
</comment>
<sequence>MSKKRPLIDETDRDERSGEDDHECPDSLTAMAVPKDQLFRPKLFKSSKNDTKRLIVILEKCNLEIVKTHHDFELMNCDQHMSYIRKFKKDPAFCRPDITHQCLLMLFDSPLNRAGLLQVYMHTDRNVLIEISPQTRFPRTFKRFANLMVQLLHKLSIRSANGPQKLLKVIKNPISSHLPVGCKKIGTSFKADKLVHPRELVPTDDAPIAIVIGAMAHGAVECDYIEENVSVSEYPLSAALASTKICSAFEEVWNIH</sequence>
<evidence type="ECO:0000256" key="1">
    <source>
        <dbReference type="ARBA" id="ARBA00004604"/>
    </source>
</evidence>
<dbReference type="AlphaFoldDB" id="A0A7R9KKX8"/>
<evidence type="ECO:0000256" key="2">
    <source>
        <dbReference type="ARBA" id="ARBA00008115"/>
    </source>
</evidence>
<dbReference type="EMBL" id="CAJPIZ010001953">
    <property type="protein sequence ID" value="CAG2104318.1"/>
    <property type="molecule type" value="Genomic_DNA"/>
</dbReference>
<dbReference type="InterPro" id="IPR029026">
    <property type="entry name" value="tRNA_m1G_MTases_N"/>
</dbReference>
<evidence type="ECO:0000256" key="11">
    <source>
        <dbReference type="ARBA" id="ARBA00050871"/>
    </source>
</evidence>
<comment type="similarity">
    <text evidence="2">Belongs to the class IV-like SAM-binding methyltransferase superfamily. RNA methyltransferase NEP1 family.</text>
</comment>
<dbReference type="GO" id="GO:0032040">
    <property type="term" value="C:small-subunit processome"/>
    <property type="evidence" value="ECO:0007669"/>
    <property type="project" value="TreeGrafter"/>
</dbReference>
<evidence type="ECO:0000256" key="10">
    <source>
        <dbReference type="ARBA" id="ARBA00023242"/>
    </source>
</evidence>
<feature type="region of interest" description="Disordered" evidence="14">
    <location>
        <begin position="1"/>
        <end position="27"/>
    </location>
</feature>
<evidence type="ECO:0000256" key="3">
    <source>
        <dbReference type="ARBA" id="ARBA00022517"/>
    </source>
</evidence>
<evidence type="ECO:0000256" key="7">
    <source>
        <dbReference type="ARBA" id="ARBA00022691"/>
    </source>
</evidence>
<organism evidence="15">
    <name type="scientific">Medioppia subpectinata</name>
    <dbReference type="NCBI Taxonomy" id="1979941"/>
    <lineage>
        <taxon>Eukaryota</taxon>
        <taxon>Metazoa</taxon>
        <taxon>Ecdysozoa</taxon>
        <taxon>Arthropoda</taxon>
        <taxon>Chelicerata</taxon>
        <taxon>Arachnida</taxon>
        <taxon>Acari</taxon>
        <taxon>Acariformes</taxon>
        <taxon>Sarcoptiformes</taxon>
        <taxon>Oribatida</taxon>
        <taxon>Brachypylina</taxon>
        <taxon>Oppioidea</taxon>
        <taxon>Oppiidae</taxon>
        <taxon>Medioppia</taxon>
    </lineage>
</organism>
<keyword evidence="8" id="KW-0699">rRNA-binding</keyword>
<accession>A0A7R9KKX8</accession>
<keyword evidence="10" id="KW-0539">Nucleus</keyword>
<gene>
    <name evidence="15" type="ORF">OSB1V03_LOCUS4335</name>
</gene>
<evidence type="ECO:0000256" key="13">
    <source>
        <dbReference type="ARBA" id="ARBA00081469"/>
    </source>
</evidence>
<evidence type="ECO:0000256" key="12">
    <source>
        <dbReference type="ARBA" id="ARBA00053784"/>
    </source>
</evidence>
<dbReference type="InterPro" id="IPR005304">
    <property type="entry name" value="Rbsml_bgen_MeTrfase_EMG1/NEP1"/>
</dbReference>
<evidence type="ECO:0000313" key="15">
    <source>
        <dbReference type="EMBL" id="CAD7623888.1"/>
    </source>
</evidence>
<dbReference type="FunFam" id="3.40.1280.10:FF:000003">
    <property type="entry name" value="Ribosomal RNA small subunit methyltransferase"/>
    <property type="match status" value="1"/>
</dbReference>
<dbReference type="PANTHER" id="PTHR12636:SF5">
    <property type="entry name" value="RIBOSOMAL RNA SMALL SUBUNIT METHYLTRANSFERASE NEP1"/>
    <property type="match status" value="1"/>
</dbReference>
<evidence type="ECO:0000256" key="6">
    <source>
        <dbReference type="ARBA" id="ARBA00022679"/>
    </source>
</evidence>
<dbReference type="PANTHER" id="PTHR12636">
    <property type="entry name" value="NEP1/MRA1"/>
    <property type="match status" value="1"/>
</dbReference>
<comment type="function">
    <text evidence="12">S-adenosyl-L-methionine-dependent pseudouridine N(1)-methyltransferase that methylates a pseudouridine in 18S rRNA. Involved the biosynthesis of the hypermodified N1-methyl-N3-(3-amino-3-carboxypropyl) pseudouridine (m1acp3-Psi) conserved in eukaryotic 18S rRNA. Also has an essential role in 40S ribosomal subunit biogenesis independent on its methyltransferase activity, facilitating the incorporation of ribosomal protein S19 during the formation of pre-ribosomes.</text>
</comment>
<dbReference type="GO" id="GO:0070037">
    <property type="term" value="F:rRNA (pseudouridine) methyltransferase activity"/>
    <property type="evidence" value="ECO:0007669"/>
    <property type="project" value="InterPro"/>
</dbReference>
<comment type="subcellular location">
    <subcellularLocation>
        <location evidence="1">Nucleus</location>
        <location evidence="1">Nucleolus</location>
    </subcellularLocation>
</comment>
<evidence type="ECO:0000313" key="16">
    <source>
        <dbReference type="Proteomes" id="UP000759131"/>
    </source>
</evidence>
<evidence type="ECO:0000256" key="4">
    <source>
        <dbReference type="ARBA" id="ARBA00022552"/>
    </source>
</evidence>
<protein>
    <recommendedName>
        <fullName evidence="13">18S rRNA (pseudouridine-N1)-methyltransferase</fullName>
    </recommendedName>
</protein>
<dbReference type="CDD" id="cd18088">
    <property type="entry name" value="Nep1-like"/>
    <property type="match status" value="1"/>
</dbReference>
<evidence type="ECO:0000256" key="9">
    <source>
        <dbReference type="ARBA" id="ARBA00022884"/>
    </source>
</evidence>
<proteinExistence type="inferred from homology"/>
<dbReference type="OrthoDB" id="269804at2759"/>
<evidence type="ECO:0000256" key="8">
    <source>
        <dbReference type="ARBA" id="ARBA00022730"/>
    </source>
</evidence>
<keyword evidence="9" id="KW-0694">RNA-binding</keyword>
<dbReference type="SUPFAM" id="SSF75217">
    <property type="entry name" value="alpha/beta knot"/>
    <property type="match status" value="1"/>
</dbReference>
<dbReference type="GO" id="GO:0070475">
    <property type="term" value="P:rRNA base methylation"/>
    <property type="evidence" value="ECO:0007669"/>
    <property type="project" value="InterPro"/>
</dbReference>
<evidence type="ECO:0000256" key="14">
    <source>
        <dbReference type="SAM" id="MobiDB-lite"/>
    </source>
</evidence>
<keyword evidence="7" id="KW-0949">S-adenosyl-L-methionine</keyword>
<feature type="compositionally biased region" description="Basic and acidic residues" evidence="14">
    <location>
        <begin position="1"/>
        <end position="16"/>
    </location>
</feature>
<evidence type="ECO:0000256" key="5">
    <source>
        <dbReference type="ARBA" id="ARBA00022603"/>
    </source>
</evidence>
<keyword evidence="4" id="KW-0698">rRNA processing</keyword>
<dbReference type="InterPro" id="IPR029028">
    <property type="entry name" value="Alpha/beta_knot_MTases"/>
</dbReference>
<keyword evidence="16" id="KW-1185">Reference proteome</keyword>
<dbReference type="Gene3D" id="3.40.1280.10">
    <property type="match status" value="1"/>
</dbReference>
<keyword evidence="3" id="KW-0690">Ribosome biogenesis</keyword>
<name>A0A7R9KKX8_9ACAR</name>
<keyword evidence="6" id="KW-0808">Transferase</keyword>
<dbReference type="Proteomes" id="UP000759131">
    <property type="component" value="Unassembled WGS sequence"/>
</dbReference>
<keyword evidence="5" id="KW-0489">Methyltransferase</keyword>
<dbReference type="EMBL" id="OC856528">
    <property type="protein sequence ID" value="CAD7623888.1"/>
    <property type="molecule type" value="Genomic_DNA"/>
</dbReference>